<organism evidence="2 3">
    <name type="scientific">Trichomonas vaginalis (strain ATCC PRA-98 / G3)</name>
    <dbReference type="NCBI Taxonomy" id="412133"/>
    <lineage>
        <taxon>Eukaryota</taxon>
        <taxon>Metamonada</taxon>
        <taxon>Parabasalia</taxon>
        <taxon>Trichomonadida</taxon>
        <taxon>Trichomonadidae</taxon>
        <taxon>Trichomonas</taxon>
    </lineage>
</organism>
<protein>
    <submittedName>
        <fullName evidence="2">Uncharacterized protein</fullName>
    </submittedName>
</protein>
<accession>A2G5J3</accession>
<dbReference type="KEGG" id="tva:4745227"/>
<dbReference type="EMBL" id="DS114429">
    <property type="protein sequence ID" value="EAX87577.1"/>
    <property type="molecule type" value="Genomic_DNA"/>
</dbReference>
<sequence>MNSSINDSSSKGELFEMIDNFGFDIEEENAIQSFDFEKAKILYESRKIIQEQDIQRRETFYRREQTKYIQQNRAEMKRQIQENEMDFENQCELERLALQEKFQRAEEKQKHELEEVTKEWKEARNKELQKIQANIDEMFVTAQNLARAHQYDTAIAKRNEAIKLKNMKNYKEYKPIDEHFRKQINFMIIRHKQEFDDMRNDYDLRIKDLKRALKLKNNAAIEQYRVNGACSSRVIMERVIDDHQNPETKRALITNLSPRKSHEMNNKTIREDSFV</sequence>
<reference evidence="2" key="2">
    <citation type="journal article" date="2007" name="Science">
        <title>Draft genome sequence of the sexually transmitted pathogen Trichomonas vaginalis.</title>
        <authorList>
            <person name="Carlton J.M."/>
            <person name="Hirt R.P."/>
            <person name="Silva J.C."/>
            <person name="Delcher A.L."/>
            <person name="Schatz M."/>
            <person name="Zhao Q."/>
            <person name="Wortman J.R."/>
            <person name="Bidwell S.L."/>
            <person name="Alsmark U.C.M."/>
            <person name="Besteiro S."/>
            <person name="Sicheritz-Ponten T."/>
            <person name="Noel C.J."/>
            <person name="Dacks J.B."/>
            <person name="Foster P.G."/>
            <person name="Simillion C."/>
            <person name="Van de Peer Y."/>
            <person name="Miranda-Saavedra D."/>
            <person name="Barton G.J."/>
            <person name="Westrop G.D."/>
            <person name="Mueller S."/>
            <person name="Dessi D."/>
            <person name="Fiori P.L."/>
            <person name="Ren Q."/>
            <person name="Paulsen I."/>
            <person name="Zhang H."/>
            <person name="Bastida-Corcuera F.D."/>
            <person name="Simoes-Barbosa A."/>
            <person name="Brown M.T."/>
            <person name="Hayes R.D."/>
            <person name="Mukherjee M."/>
            <person name="Okumura C.Y."/>
            <person name="Schneider R."/>
            <person name="Smith A.J."/>
            <person name="Vanacova S."/>
            <person name="Villalvazo M."/>
            <person name="Haas B.J."/>
            <person name="Pertea M."/>
            <person name="Feldblyum T.V."/>
            <person name="Utterback T.R."/>
            <person name="Shu C.L."/>
            <person name="Osoegawa K."/>
            <person name="de Jong P.J."/>
            <person name="Hrdy I."/>
            <person name="Horvathova L."/>
            <person name="Zubacova Z."/>
            <person name="Dolezal P."/>
            <person name="Malik S.B."/>
            <person name="Logsdon J.M. Jr."/>
            <person name="Henze K."/>
            <person name="Gupta A."/>
            <person name="Wang C.C."/>
            <person name="Dunne R.L."/>
            <person name="Upcroft J.A."/>
            <person name="Upcroft P."/>
            <person name="White O."/>
            <person name="Salzberg S.L."/>
            <person name="Tang P."/>
            <person name="Chiu C.-H."/>
            <person name="Lee Y.-S."/>
            <person name="Embley T.M."/>
            <person name="Coombs G.H."/>
            <person name="Mottram J.C."/>
            <person name="Tachezy J."/>
            <person name="Fraser-Liggett C.M."/>
            <person name="Johnson P.J."/>
        </authorList>
    </citation>
    <scope>NUCLEOTIDE SEQUENCE [LARGE SCALE GENOMIC DNA]</scope>
    <source>
        <strain evidence="2">G3</strain>
    </source>
</reference>
<proteinExistence type="predicted"/>
<dbReference type="InParanoid" id="A2G5J3"/>
<reference evidence="2" key="1">
    <citation type="submission" date="2006-10" db="EMBL/GenBank/DDBJ databases">
        <authorList>
            <person name="Amadeo P."/>
            <person name="Zhao Q."/>
            <person name="Wortman J."/>
            <person name="Fraser-Liggett C."/>
            <person name="Carlton J."/>
        </authorList>
    </citation>
    <scope>NUCLEOTIDE SEQUENCE</scope>
    <source>
        <strain evidence="2">G3</strain>
    </source>
</reference>
<dbReference type="Proteomes" id="UP000001542">
    <property type="component" value="Unassembled WGS sequence"/>
</dbReference>
<dbReference type="AlphaFoldDB" id="A2G5J3"/>
<feature type="coiled-coil region" evidence="1">
    <location>
        <begin position="88"/>
        <end position="126"/>
    </location>
</feature>
<keyword evidence="1" id="KW-0175">Coiled coil</keyword>
<name>A2G5J3_TRIV3</name>
<evidence type="ECO:0000256" key="1">
    <source>
        <dbReference type="SAM" id="Coils"/>
    </source>
</evidence>
<evidence type="ECO:0000313" key="2">
    <source>
        <dbReference type="EMBL" id="EAX87577.1"/>
    </source>
</evidence>
<dbReference type="RefSeq" id="XP_001300507.1">
    <property type="nucleotide sequence ID" value="XM_001300506.1"/>
</dbReference>
<dbReference type="VEuPathDB" id="TrichDB:TVAG_451800"/>
<keyword evidence="3" id="KW-1185">Reference proteome</keyword>
<evidence type="ECO:0000313" key="3">
    <source>
        <dbReference type="Proteomes" id="UP000001542"/>
    </source>
</evidence>
<gene>
    <name evidence="2" type="ORF">TVAG_451800</name>
</gene>
<dbReference type="VEuPathDB" id="TrichDB:TVAGG3_0332350"/>